<dbReference type="GO" id="GO:0044878">
    <property type="term" value="P:mitotic cytokinesis checkpoint signaling"/>
    <property type="evidence" value="ECO:0007669"/>
    <property type="project" value="TreeGrafter"/>
</dbReference>
<organism evidence="6 7">
    <name type="scientific">Stegodyphus mimosarum</name>
    <name type="common">African social velvet spider</name>
    <dbReference type="NCBI Taxonomy" id="407821"/>
    <lineage>
        <taxon>Eukaryota</taxon>
        <taxon>Metazoa</taxon>
        <taxon>Ecdysozoa</taxon>
        <taxon>Arthropoda</taxon>
        <taxon>Chelicerata</taxon>
        <taxon>Arachnida</taxon>
        <taxon>Araneae</taxon>
        <taxon>Araneomorphae</taxon>
        <taxon>Entelegynae</taxon>
        <taxon>Eresoidea</taxon>
        <taxon>Eresidae</taxon>
        <taxon>Stegodyphus</taxon>
    </lineage>
</organism>
<keyword evidence="2 4" id="KW-0863">Zinc-finger</keyword>
<feature type="non-terminal residue" evidence="6">
    <location>
        <position position="74"/>
    </location>
</feature>
<dbReference type="InterPro" id="IPR013083">
    <property type="entry name" value="Znf_RING/FYVE/PHD"/>
</dbReference>
<gene>
    <name evidence="6" type="ORF">X975_16744</name>
</gene>
<keyword evidence="1" id="KW-0479">Metal-binding</keyword>
<keyword evidence="3" id="KW-0862">Zinc</keyword>
<dbReference type="EMBL" id="KK121460">
    <property type="protein sequence ID" value="KFM80500.1"/>
    <property type="molecule type" value="Genomic_DNA"/>
</dbReference>
<dbReference type="AlphaFoldDB" id="A0A087UT11"/>
<proteinExistence type="predicted"/>
<dbReference type="CDD" id="cd00065">
    <property type="entry name" value="FYVE_like_SF"/>
    <property type="match status" value="1"/>
</dbReference>
<evidence type="ECO:0000256" key="4">
    <source>
        <dbReference type="PROSITE-ProRule" id="PRU00091"/>
    </source>
</evidence>
<dbReference type="PANTHER" id="PTHR46603">
    <property type="entry name" value="ABSCISSION/NOCUT CHECKPOINT REGULATOR"/>
    <property type="match status" value="1"/>
</dbReference>
<dbReference type="PROSITE" id="PS50178">
    <property type="entry name" value="ZF_FYVE"/>
    <property type="match status" value="1"/>
</dbReference>
<dbReference type="InterPro" id="IPR011011">
    <property type="entry name" value="Znf_FYVE_PHD"/>
</dbReference>
<evidence type="ECO:0000256" key="2">
    <source>
        <dbReference type="ARBA" id="ARBA00022771"/>
    </source>
</evidence>
<reference evidence="6 7" key="1">
    <citation type="submission" date="2013-11" db="EMBL/GenBank/DDBJ databases">
        <title>Genome sequencing of Stegodyphus mimosarum.</title>
        <authorList>
            <person name="Bechsgaard J."/>
        </authorList>
    </citation>
    <scope>NUCLEOTIDE SEQUENCE [LARGE SCALE GENOMIC DNA]</scope>
</reference>
<protein>
    <submittedName>
        <fullName evidence="6">Zinc finger FYVE domain-containing protein 19</fullName>
    </submittedName>
</protein>
<dbReference type="STRING" id="407821.A0A087UT11"/>
<dbReference type="PANTHER" id="PTHR46603:SF1">
    <property type="entry name" value="ABSCISSION_NOCUT CHECKPOINT REGULATOR"/>
    <property type="match status" value="1"/>
</dbReference>
<evidence type="ECO:0000313" key="7">
    <source>
        <dbReference type="Proteomes" id="UP000054359"/>
    </source>
</evidence>
<accession>A0A087UT11</accession>
<dbReference type="Proteomes" id="UP000054359">
    <property type="component" value="Unassembled WGS sequence"/>
</dbReference>
<dbReference type="GO" id="GO:0009838">
    <property type="term" value="P:abscission"/>
    <property type="evidence" value="ECO:0007669"/>
    <property type="project" value="TreeGrafter"/>
</dbReference>
<evidence type="ECO:0000256" key="3">
    <source>
        <dbReference type="ARBA" id="ARBA00022833"/>
    </source>
</evidence>
<dbReference type="InterPro" id="IPR017455">
    <property type="entry name" value="Znf_FYVE-rel"/>
</dbReference>
<evidence type="ECO:0000313" key="6">
    <source>
        <dbReference type="EMBL" id="KFM80500.1"/>
    </source>
</evidence>
<dbReference type="InterPro" id="IPR000306">
    <property type="entry name" value="Znf_FYVE"/>
</dbReference>
<dbReference type="GO" id="GO:0030496">
    <property type="term" value="C:midbody"/>
    <property type="evidence" value="ECO:0007669"/>
    <property type="project" value="TreeGrafter"/>
</dbReference>
<dbReference type="SMART" id="SM00064">
    <property type="entry name" value="FYVE"/>
    <property type="match status" value="1"/>
</dbReference>
<dbReference type="GO" id="GO:0032266">
    <property type="term" value="F:phosphatidylinositol-3-phosphate binding"/>
    <property type="evidence" value="ECO:0007669"/>
    <property type="project" value="TreeGrafter"/>
</dbReference>
<evidence type="ECO:0000259" key="5">
    <source>
        <dbReference type="PROSITE" id="PS50178"/>
    </source>
</evidence>
<dbReference type="OrthoDB" id="5407799at2759"/>
<dbReference type="GO" id="GO:0032154">
    <property type="term" value="C:cleavage furrow"/>
    <property type="evidence" value="ECO:0007669"/>
    <property type="project" value="TreeGrafter"/>
</dbReference>
<feature type="domain" description="FYVE-type" evidence="5">
    <location>
        <begin position="1"/>
        <end position="57"/>
    </location>
</feature>
<dbReference type="Pfam" id="PF01363">
    <property type="entry name" value="FYVE"/>
    <property type="match status" value="1"/>
</dbReference>
<dbReference type="Gene3D" id="3.30.40.10">
    <property type="entry name" value="Zinc/RING finger domain, C3HC4 (zinc finger)"/>
    <property type="match status" value="1"/>
</dbReference>
<keyword evidence="7" id="KW-1185">Reference proteome</keyword>
<name>A0A087UT11_STEMI</name>
<dbReference type="OMA" id="YANCENI"/>
<dbReference type="GO" id="GO:0008270">
    <property type="term" value="F:zinc ion binding"/>
    <property type="evidence" value="ECO:0007669"/>
    <property type="project" value="UniProtKB-KW"/>
</dbReference>
<dbReference type="GO" id="GO:0005813">
    <property type="term" value="C:centrosome"/>
    <property type="evidence" value="ECO:0007669"/>
    <property type="project" value="TreeGrafter"/>
</dbReference>
<sequence>MSCYSCSAKFGFLKKEIGCEVCGFAFCQKCCKKREIRSDNDDRKQKLTCNNCYQHLTGNKPSIQETSPPLAHKK</sequence>
<evidence type="ECO:0000256" key="1">
    <source>
        <dbReference type="ARBA" id="ARBA00022723"/>
    </source>
</evidence>
<dbReference type="SUPFAM" id="SSF57903">
    <property type="entry name" value="FYVE/PHD zinc finger"/>
    <property type="match status" value="1"/>
</dbReference>